<gene>
    <name evidence="2" type="ORF">PGLA1383_LOCUS32895</name>
</gene>
<dbReference type="Proteomes" id="UP000654075">
    <property type="component" value="Unassembled WGS sequence"/>
</dbReference>
<evidence type="ECO:0008006" key="4">
    <source>
        <dbReference type="Google" id="ProtNLM"/>
    </source>
</evidence>
<reference evidence="2" key="1">
    <citation type="submission" date="2021-02" db="EMBL/GenBank/DDBJ databases">
        <authorList>
            <person name="Dougan E. K."/>
            <person name="Rhodes N."/>
            <person name="Thang M."/>
            <person name="Chan C."/>
        </authorList>
    </citation>
    <scope>NUCLEOTIDE SEQUENCE</scope>
</reference>
<feature type="signal peptide" evidence="1">
    <location>
        <begin position="1"/>
        <end position="21"/>
    </location>
</feature>
<dbReference type="InterPro" id="IPR012334">
    <property type="entry name" value="Pectin_lyas_fold"/>
</dbReference>
<dbReference type="SUPFAM" id="SSF51126">
    <property type="entry name" value="Pectin lyase-like"/>
    <property type="match status" value="1"/>
</dbReference>
<feature type="chain" id="PRO_5033009678" description="Endo-polygalacturonase" evidence="1">
    <location>
        <begin position="22"/>
        <end position="564"/>
    </location>
</feature>
<keyword evidence="3" id="KW-1185">Reference proteome</keyword>
<dbReference type="EMBL" id="CAJNNV010025578">
    <property type="protein sequence ID" value="CAE8615179.1"/>
    <property type="molecule type" value="Genomic_DNA"/>
</dbReference>
<keyword evidence="1" id="KW-0732">Signal</keyword>
<sequence>MRCFSLAVWAWLFTRPWSSSSGAVAAGDDSSPPRRLRDAYGTFPYEAWSGPIKAGTCCAGGAPLAIELRPRTAEGAGASITCALEGGVKTYRFPAGIFEIDEQLLIPESTAIIGAKNPNDMSQPTKSPDWRQQTLFLATRGATDYKMDYCHAQDMMKTRVGFVLSSHVTVRDVSYQGIDTIRPEDNGALCGGGAFETKGCAENDCEASDVNNGGSDGIGSVNVTIERVRLNDYHYAEDSHLVGASVPGNYNCGTLKFKDECCFCKPNGVRSSQVGVWVPMSRNVEGSRHILVRNVVSSSTQADGVNLHGSVDDALVQTAYFQNTGDDIYAVWGAVMNPTNVVFRDSVAINPGVLRPNWYGNCVATYGLKSVVFANLTCRAPTLERPIPSPGDPKPRGSINIDTSMFFFHSSFSAGYPEGNSVKINGWTFEDLEGSSYRAGGGSMNEPAPGKMAWTRSDNGVVAPHQIDAATETSQHINIVVWGCADSCRLGYQGTSPSTPIGGLTNKNGVAHSIVQRGSDLISFVPVELAAGVLVVSALAAVARRSPWSLRPSPCETQGLIAAV</sequence>
<dbReference type="InterPro" id="IPR011050">
    <property type="entry name" value="Pectin_lyase_fold/virulence"/>
</dbReference>
<dbReference type="OrthoDB" id="2021143at2759"/>
<name>A0A813FXP3_POLGL</name>
<organism evidence="2 3">
    <name type="scientific">Polarella glacialis</name>
    <name type="common">Dinoflagellate</name>
    <dbReference type="NCBI Taxonomy" id="89957"/>
    <lineage>
        <taxon>Eukaryota</taxon>
        <taxon>Sar</taxon>
        <taxon>Alveolata</taxon>
        <taxon>Dinophyceae</taxon>
        <taxon>Suessiales</taxon>
        <taxon>Suessiaceae</taxon>
        <taxon>Polarella</taxon>
    </lineage>
</organism>
<dbReference type="AlphaFoldDB" id="A0A813FXP3"/>
<dbReference type="Gene3D" id="2.160.20.10">
    <property type="entry name" value="Single-stranded right-handed beta-helix, Pectin lyase-like"/>
    <property type="match status" value="1"/>
</dbReference>
<accession>A0A813FXP3</accession>
<evidence type="ECO:0000256" key="1">
    <source>
        <dbReference type="SAM" id="SignalP"/>
    </source>
</evidence>
<evidence type="ECO:0000313" key="3">
    <source>
        <dbReference type="Proteomes" id="UP000654075"/>
    </source>
</evidence>
<protein>
    <recommendedName>
        <fullName evidence="4">Endo-polygalacturonase</fullName>
    </recommendedName>
</protein>
<evidence type="ECO:0000313" key="2">
    <source>
        <dbReference type="EMBL" id="CAE8615179.1"/>
    </source>
</evidence>
<proteinExistence type="predicted"/>
<comment type="caution">
    <text evidence="2">The sequence shown here is derived from an EMBL/GenBank/DDBJ whole genome shotgun (WGS) entry which is preliminary data.</text>
</comment>